<dbReference type="AlphaFoldDB" id="A0A4R2RDT7"/>
<dbReference type="SUPFAM" id="SSF51735">
    <property type="entry name" value="NAD(P)-binding Rossmann-fold domains"/>
    <property type="match status" value="1"/>
</dbReference>
<dbReference type="Pfam" id="PF13460">
    <property type="entry name" value="NAD_binding_10"/>
    <property type="match status" value="1"/>
</dbReference>
<dbReference type="InterPro" id="IPR051606">
    <property type="entry name" value="Polyketide_Oxido-like"/>
</dbReference>
<dbReference type="InterPro" id="IPR016040">
    <property type="entry name" value="NAD(P)-bd_dom"/>
</dbReference>
<dbReference type="PANTHER" id="PTHR43355">
    <property type="entry name" value="FLAVIN REDUCTASE (NADPH)"/>
    <property type="match status" value="1"/>
</dbReference>
<reference evidence="2 3" key="1">
    <citation type="submission" date="2019-03" db="EMBL/GenBank/DDBJ databases">
        <title>Genomic Encyclopedia of Type Strains, Phase IV (KMG-IV): sequencing the most valuable type-strain genomes for metagenomic binning, comparative biology and taxonomic classification.</title>
        <authorList>
            <person name="Goeker M."/>
        </authorList>
    </citation>
    <scope>NUCLEOTIDE SEQUENCE [LARGE SCALE GENOMIC DNA]</scope>
    <source>
        <strain evidence="2 3">DSM 24766</strain>
    </source>
</reference>
<protein>
    <submittedName>
        <fullName evidence="2">Putative NADH-flavin reductase</fullName>
    </submittedName>
</protein>
<dbReference type="GO" id="GO:0042602">
    <property type="term" value="F:riboflavin reductase (NADPH) activity"/>
    <property type="evidence" value="ECO:0007669"/>
    <property type="project" value="TreeGrafter"/>
</dbReference>
<evidence type="ECO:0000259" key="1">
    <source>
        <dbReference type="Pfam" id="PF13460"/>
    </source>
</evidence>
<proteinExistence type="predicted"/>
<keyword evidence="3" id="KW-1185">Reference proteome</keyword>
<dbReference type="CDD" id="cd05244">
    <property type="entry name" value="BVR-B_like_SDR_a"/>
    <property type="match status" value="1"/>
</dbReference>
<dbReference type="RefSeq" id="WP_132950976.1">
    <property type="nucleotide sequence ID" value="NZ_SLXU01000004.1"/>
</dbReference>
<sequence>MKLLVIGASKGIGLETVRYALDRGHEVRAFARSAEKIGIDDTGLERRTGDALDAADVGAAVKDVDAVIVALGIAKTPQALVRPTTLFSEATEILLPAMKTAGVNRLLVVTGFGAGDSRAAMSTVEKLGFKLVFERAYADKTKQEEMIRASGLDWTIARPGILTDGKPTHAYEVQVDPATWHNGLIARGDVAHFLVHAAEDNAHIGQAPVLTR</sequence>
<dbReference type="Gene3D" id="3.40.50.720">
    <property type="entry name" value="NAD(P)-binding Rossmann-like Domain"/>
    <property type="match status" value="1"/>
</dbReference>
<gene>
    <name evidence="2" type="ORF">EV663_10483</name>
</gene>
<name>A0A4R2RDT7_9RHOB</name>
<organism evidence="2 3">
    <name type="scientific">Rhodovulum bhavnagarense</name>
    <dbReference type="NCBI Taxonomy" id="992286"/>
    <lineage>
        <taxon>Bacteria</taxon>
        <taxon>Pseudomonadati</taxon>
        <taxon>Pseudomonadota</taxon>
        <taxon>Alphaproteobacteria</taxon>
        <taxon>Rhodobacterales</taxon>
        <taxon>Paracoccaceae</taxon>
        <taxon>Rhodovulum</taxon>
    </lineage>
</organism>
<feature type="domain" description="NAD(P)-binding" evidence="1">
    <location>
        <begin position="7"/>
        <end position="200"/>
    </location>
</feature>
<evidence type="ECO:0000313" key="2">
    <source>
        <dbReference type="EMBL" id="TCP61632.1"/>
    </source>
</evidence>
<dbReference type="OrthoDB" id="7419852at2"/>
<comment type="caution">
    <text evidence="2">The sequence shown here is derived from an EMBL/GenBank/DDBJ whole genome shotgun (WGS) entry which is preliminary data.</text>
</comment>
<dbReference type="PANTHER" id="PTHR43355:SF2">
    <property type="entry name" value="FLAVIN REDUCTASE (NADPH)"/>
    <property type="match status" value="1"/>
</dbReference>
<dbReference type="EMBL" id="SLXU01000004">
    <property type="protein sequence ID" value="TCP61632.1"/>
    <property type="molecule type" value="Genomic_DNA"/>
</dbReference>
<accession>A0A4R2RDT7</accession>
<dbReference type="GO" id="GO:0004074">
    <property type="term" value="F:biliverdin reductase [NAD(P)H] activity"/>
    <property type="evidence" value="ECO:0007669"/>
    <property type="project" value="TreeGrafter"/>
</dbReference>
<dbReference type="InterPro" id="IPR036291">
    <property type="entry name" value="NAD(P)-bd_dom_sf"/>
</dbReference>
<dbReference type="Proteomes" id="UP000295050">
    <property type="component" value="Unassembled WGS sequence"/>
</dbReference>
<evidence type="ECO:0000313" key="3">
    <source>
        <dbReference type="Proteomes" id="UP000295050"/>
    </source>
</evidence>